<dbReference type="AlphaFoldDB" id="A0AA39MDJ7"/>
<protein>
    <submittedName>
        <fullName evidence="1">Uncharacterized protein</fullName>
    </submittedName>
</protein>
<gene>
    <name evidence="1" type="ORF">EV421DRAFT_1744185</name>
</gene>
<reference evidence="1" key="1">
    <citation type="submission" date="2023-06" db="EMBL/GenBank/DDBJ databases">
        <authorList>
            <consortium name="Lawrence Berkeley National Laboratory"/>
            <person name="Ahrendt S."/>
            <person name="Sahu N."/>
            <person name="Indic B."/>
            <person name="Wong-Bajracharya J."/>
            <person name="Merenyi Z."/>
            <person name="Ke H.-M."/>
            <person name="Monk M."/>
            <person name="Kocsube S."/>
            <person name="Drula E."/>
            <person name="Lipzen A."/>
            <person name="Balint B."/>
            <person name="Henrissat B."/>
            <person name="Andreopoulos B."/>
            <person name="Martin F.M."/>
            <person name="Harder C.B."/>
            <person name="Rigling D."/>
            <person name="Ford K.L."/>
            <person name="Foster G.D."/>
            <person name="Pangilinan J."/>
            <person name="Papanicolaou A."/>
            <person name="Barry K."/>
            <person name="LaButti K."/>
            <person name="Viragh M."/>
            <person name="Koriabine M."/>
            <person name="Yan M."/>
            <person name="Riley R."/>
            <person name="Champramary S."/>
            <person name="Plett K.L."/>
            <person name="Tsai I.J."/>
            <person name="Slot J."/>
            <person name="Sipos G."/>
            <person name="Plett J."/>
            <person name="Nagy L.G."/>
            <person name="Grigoriev I.V."/>
        </authorList>
    </citation>
    <scope>NUCLEOTIDE SEQUENCE</scope>
    <source>
        <strain evidence="1">FPL87.14</strain>
    </source>
</reference>
<name>A0AA39MDJ7_9AGAR</name>
<evidence type="ECO:0000313" key="2">
    <source>
        <dbReference type="Proteomes" id="UP001175226"/>
    </source>
</evidence>
<evidence type="ECO:0000313" key="1">
    <source>
        <dbReference type="EMBL" id="KAK0430322.1"/>
    </source>
</evidence>
<dbReference type="Proteomes" id="UP001175226">
    <property type="component" value="Unassembled WGS sequence"/>
</dbReference>
<accession>A0AA39MDJ7</accession>
<comment type="caution">
    <text evidence="1">The sequence shown here is derived from an EMBL/GenBank/DDBJ whole genome shotgun (WGS) entry which is preliminary data.</text>
</comment>
<sequence>MKGTQIYYNLDKWYSKRLDKAQRVGRISSATSTRKLTWARSETAITGQEYTHFCMPMLPSRKMASHHWRFANQTNSLTSRPQVHLDYLQDEGLMETLNKGIGYFREAMDKQDKCIGQAWHGKEHQYIDYLIMDVLQVTDRAMMKYVLMCRQTRKTSKKKSLMGSLSIKHLLTHLLRDYILAAVVVKPIRNKQDAMIGFSRC</sequence>
<keyword evidence="2" id="KW-1185">Reference proteome</keyword>
<proteinExistence type="predicted"/>
<dbReference type="EMBL" id="JAUEPT010000155">
    <property type="protein sequence ID" value="KAK0430322.1"/>
    <property type="molecule type" value="Genomic_DNA"/>
</dbReference>
<organism evidence="1 2">
    <name type="scientific">Armillaria borealis</name>
    <dbReference type="NCBI Taxonomy" id="47425"/>
    <lineage>
        <taxon>Eukaryota</taxon>
        <taxon>Fungi</taxon>
        <taxon>Dikarya</taxon>
        <taxon>Basidiomycota</taxon>
        <taxon>Agaricomycotina</taxon>
        <taxon>Agaricomycetes</taxon>
        <taxon>Agaricomycetidae</taxon>
        <taxon>Agaricales</taxon>
        <taxon>Marasmiineae</taxon>
        <taxon>Physalacriaceae</taxon>
        <taxon>Armillaria</taxon>
    </lineage>
</organism>